<feature type="transmembrane region" description="Helical" evidence="1">
    <location>
        <begin position="117"/>
        <end position="135"/>
    </location>
</feature>
<evidence type="ECO:0000313" key="4">
    <source>
        <dbReference type="Proteomes" id="UP000598633"/>
    </source>
</evidence>
<evidence type="ECO:0000256" key="1">
    <source>
        <dbReference type="SAM" id="Phobius"/>
    </source>
</evidence>
<dbReference type="GO" id="GO:0004175">
    <property type="term" value="F:endopeptidase activity"/>
    <property type="evidence" value="ECO:0007669"/>
    <property type="project" value="UniProtKB-ARBA"/>
</dbReference>
<keyword evidence="3" id="KW-0482">Metalloprotease</keyword>
<feature type="transmembrane region" description="Helical" evidence="1">
    <location>
        <begin position="180"/>
        <end position="199"/>
    </location>
</feature>
<reference evidence="3 4" key="1">
    <citation type="submission" date="2020-08" db="EMBL/GenBank/DDBJ databases">
        <title>Acidobacteriota in marine sediments use diverse sulfur dissimilation pathways.</title>
        <authorList>
            <person name="Wasmund K."/>
        </authorList>
    </citation>
    <scope>NUCLEOTIDE SEQUENCE [LARGE SCALE GENOMIC DNA]</scope>
    <source>
        <strain evidence="3">MAG AM3-A</strain>
    </source>
</reference>
<evidence type="ECO:0000313" key="3">
    <source>
        <dbReference type="EMBL" id="MBD3871117.1"/>
    </source>
</evidence>
<organism evidence="3 4">
    <name type="scientific">Candidatus Sulfomarinibacter kjeldsenii</name>
    <dbReference type="NCBI Taxonomy" id="2885994"/>
    <lineage>
        <taxon>Bacteria</taxon>
        <taxon>Pseudomonadati</taxon>
        <taxon>Acidobacteriota</taxon>
        <taxon>Thermoanaerobaculia</taxon>
        <taxon>Thermoanaerobaculales</taxon>
        <taxon>Candidatus Sulfomarinibacteraceae</taxon>
        <taxon>Candidatus Sulfomarinibacter</taxon>
    </lineage>
</organism>
<dbReference type="AlphaFoldDB" id="A0A8J6Y6A7"/>
<dbReference type="Pfam" id="PF02517">
    <property type="entry name" value="Rce1-like"/>
    <property type="match status" value="1"/>
</dbReference>
<dbReference type="EMBL" id="JACXWA010000118">
    <property type="protein sequence ID" value="MBD3871117.1"/>
    <property type="molecule type" value="Genomic_DNA"/>
</dbReference>
<keyword evidence="3" id="KW-0645">Protease</keyword>
<keyword evidence="3" id="KW-0378">Hydrolase</keyword>
<gene>
    <name evidence="3" type="ORF">IFJ97_07155</name>
</gene>
<feature type="domain" description="CAAX prenyl protease 2/Lysostaphin resistance protein A-like" evidence="2">
    <location>
        <begin position="125"/>
        <end position="218"/>
    </location>
</feature>
<name>A0A8J6Y6A7_9BACT</name>
<feature type="transmembrane region" description="Helical" evidence="1">
    <location>
        <begin position="12"/>
        <end position="35"/>
    </location>
</feature>
<feature type="transmembrane region" description="Helical" evidence="1">
    <location>
        <begin position="72"/>
        <end position="97"/>
    </location>
</feature>
<feature type="transmembrane region" description="Helical" evidence="1">
    <location>
        <begin position="41"/>
        <end position="60"/>
    </location>
</feature>
<accession>A0A8J6Y6A7</accession>
<keyword evidence="1" id="KW-0812">Transmembrane</keyword>
<dbReference type="GO" id="GO:0008237">
    <property type="term" value="F:metallopeptidase activity"/>
    <property type="evidence" value="ECO:0007669"/>
    <property type="project" value="UniProtKB-KW"/>
</dbReference>
<evidence type="ECO:0000259" key="2">
    <source>
        <dbReference type="Pfam" id="PF02517"/>
    </source>
</evidence>
<keyword evidence="1" id="KW-0472">Membrane</keyword>
<feature type="transmembrane region" description="Helical" evidence="1">
    <location>
        <begin position="211"/>
        <end position="231"/>
    </location>
</feature>
<keyword evidence="1" id="KW-1133">Transmembrane helix</keyword>
<sequence>MHEPANNRHQALIALLLIAPMPSLGVIMAMVVAPGAIGKTIFTATKIWLLVFPAAWYLLVEKGRRSWSPPHRGGLAIGAASGAVIAGIIVVGAWLVGVQHMDLAPLRAEVQKMGLNMALPYLAGAAGWTFANSLMEEYVYRWFVFRQCETLMRGPWAVVASAAIFTAHHVIAVSQYLDPLLAILASAGVFAGGVIWSWLYMRYRSIWPGWLSHVLADIAVFGVGWFLLFGMV</sequence>
<dbReference type="Proteomes" id="UP000598633">
    <property type="component" value="Unassembled WGS sequence"/>
</dbReference>
<comment type="caution">
    <text evidence="3">The sequence shown here is derived from an EMBL/GenBank/DDBJ whole genome shotgun (WGS) entry which is preliminary data.</text>
</comment>
<feature type="transmembrane region" description="Helical" evidence="1">
    <location>
        <begin position="156"/>
        <end position="174"/>
    </location>
</feature>
<protein>
    <submittedName>
        <fullName evidence="3">CPBP family intramembrane metalloprotease</fullName>
    </submittedName>
</protein>
<dbReference type="GO" id="GO:0080120">
    <property type="term" value="P:CAAX-box protein maturation"/>
    <property type="evidence" value="ECO:0007669"/>
    <property type="project" value="UniProtKB-ARBA"/>
</dbReference>
<dbReference type="InterPro" id="IPR003675">
    <property type="entry name" value="Rce1/LyrA-like_dom"/>
</dbReference>
<proteinExistence type="predicted"/>